<evidence type="ECO:0000313" key="3">
    <source>
        <dbReference type="EMBL" id="KAF2401491.1"/>
    </source>
</evidence>
<reference evidence="3" key="1">
    <citation type="journal article" date="2020" name="Stud. Mycol.">
        <title>101 Dothideomycetes genomes: a test case for predicting lifestyles and emergence of pathogens.</title>
        <authorList>
            <person name="Haridas S."/>
            <person name="Albert R."/>
            <person name="Binder M."/>
            <person name="Bloem J."/>
            <person name="Labutti K."/>
            <person name="Salamov A."/>
            <person name="Andreopoulos B."/>
            <person name="Baker S."/>
            <person name="Barry K."/>
            <person name="Bills G."/>
            <person name="Bluhm B."/>
            <person name="Cannon C."/>
            <person name="Castanera R."/>
            <person name="Culley D."/>
            <person name="Daum C."/>
            <person name="Ezra D."/>
            <person name="Gonzalez J."/>
            <person name="Henrissat B."/>
            <person name="Kuo A."/>
            <person name="Liang C."/>
            <person name="Lipzen A."/>
            <person name="Lutzoni F."/>
            <person name="Magnuson J."/>
            <person name="Mondo S."/>
            <person name="Nolan M."/>
            <person name="Ohm R."/>
            <person name="Pangilinan J."/>
            <person name="Park H.-J."/>
            <person name="Ramirez L."/>
            <person name="Alfaro M."/>
            <person name="Sun H."/>
            <person name="Tritt A."/>
            <person name="Yoshinaga Y."/>
            <person name="Zwiers L.-H."/>
            <person name="Turgeon B."/>
            <person name="Goodwin S."/>
            <person name="Spatafora J."/>
            <person name="Crous P."/>
            <person name="Grigoriev I."/>
        </authorList>
    </citation>
    <scope>NUCLEOTIDE SEQUENCE</scope>
    <source>
        <strain evidence="3">CBS 262.69</strain>
    </source>
</reference>
<dbReference type="EMBL" id="ML996693">
    <property type="protein sequence ID" value="KAF2401491.1"/>
    <property type="molecule type" value="Genomic_DNA"/>
</dbReference>
<protein>
    <submittedName>
        <fullName evidence="3">Uncharacterized protein</fullName>
    </submittedName>
</protein>
<name>A0A6G1I002_9PEZI</name>
<sequence>MLLSFVAFALLTRVIFAAGFSNSSTSSSYTLSAAAKVVAFSGSSGSSESSGSSKTSGSSKSSGLSAASDGGTCKGVCHVYAFSERWDWATQTVTAEIVAATVIVVIRNGTKTTSTKFNKLPSGHTLPPTNAAGTHIETVTYRPKYGVTTTTVL</sequence>
<dbReference type="AlphaFoldDB" id="A0A6G1I002"/>
<feature type="region of interest" description="Disordered" evidence="1">
    <location>
        <begin position="42"/>
        <end position="70"/>
    </location>
</feature>
<proteinExistence type="predicted"/>
<keyword evidence="4" id="KW-1185">Reference proteome</keyword>
<organism evidence="3 4">
    <name type="scientific">Trichodelitschia bisporula</name>
    <dbReference type="NCBI Taxonomy" id="703511"/>
    <lineage>
        <taxon>Eukaryota</taxon>
        <taxon>Fungi</taxon>
        <taxon>Dikarya</taxon>
        <taxon>Ascomycota</taxon>
        <taxon>Pezizomycotina</taxon>
        <taxon>Dothideomycetes</taxon>
        <taxon>Dothideomycetes incertae sedis</taxon>
        <taxon>Phaeotrichales</taxon>
        <taxon>Phaeotrichaceae</taxon>
        <taxon>Trichodelitschia</taxon>
    </lineage>
</organism>
<accession>A0A6G1I002</accession>
<feature type="signal peptide" evidence="2">
    <location>
        <begin position="1"/>
        <end position="17"/>
    </location>
</feature>
<gene>
    <name evidence="3" type="ORF">EJ06DRAFT_394140</name>
</gene>
<dbReference type="Proteomes" id="UP000799640">
    <property type="component" value="Unassembled WGS sequence"/>
</dbReference>
<keyword evidence="2" id="KW-0732">Signal</keyword>
<evidence type="ECO:0000256" key="2">
    <source>
        <dbReference type="SAM" id="SignalP"/>
    </source>
</evidence>
<evidence type="ECO:0000313" key="4">
    <source>
        <dbReference type="Proteomes" id="UP000799640"/>
    </source>
</evidence>
<feature type="chain" id="PRO_5026296063" evidence="2">
    <location>
        <begin position="18"/>
        <end position="153"/>
    </location>
</feature>
<evidence type="ECO:0000256" key="1">
    <source>
        <dbReference type="SAM" id="MobiDB-lite"/>
    </source>
</evidence>